<evidence type="ECO:0008006" key="4">
    <source>
        <dbReference type="Google" id="ProtNLM"/>
    </source>
</evidence>
<dbReference type="InterPro" id="IPR053220">
    <property type="entry name" value="Nematode_rcpt-like_serp_H"/>
</dbReference>
<name>A0AAN5CLZ8_9BILA</name>
<dbReference type="InterPro" id="IPR019422">
    <property type="entry name" value="7TM_GPCR_serpentine_rcpt_Srh"/>
</dbReference>
<dbReference type="Proteomes" id="UP001328107">
    <property type="component" value="Unassembled WGS sequence"/>
</dbReference>
<organism evidence="2 3">
    <name type="scientific">Pristionchus mayeri</name>
    <dbReference type="NCBI Taxonomy" id="1317129"/>
    <lineage>
        <taxon>Eukaryota</taxon>
        <taxon>Metazoa</taxon>
        <taxon>Ecdysozoa</taxon>
        <taxon>Nematoda</taxon>
        <taxon>Chromadorea</taxon>
        <taxon>Rhabditida</taxon>
        <taxon>Rhabditina</taxon>
        <taxon>Diplogasteromorpha</taxon>
        <taxon>Diplogasteroidea</taxon>
        <taxon>Neodiplogasteridae</taxon>
        <taxon>Pristionchus</taxon>
    </lineage>
</organism>
<evidence type="ECO:0000256" key="1">
    <source>
        <dbReference type="SAM" id="Phobius"/>
    </source>
</evidence>
<reference evidence="3" key="1">
    <citation type="submission" date="2022-10" db="EMBL/GenBank/DDBJ databases">
        <title>Genome assembly of Pristionchus species.</title>
        <authorList>
            <person name="Yoshida K."/>
            <person name="Sommer R.J."/>
        </authorList>
    </citation>
    <scope>NUCLEOTIDE SEQUENCE [LARGE SCALE GENOMIC DNA]</scope>
    <source>
        <strain evidence="3">RS5460</strain>
    </source>
</reference>
<keyword evidence="1" id="KW-1133">Transmembrane helix</keyword>
<gene>
    <name evidence="2" type="ORF">PMAYCL1PPCAC_17017</name>
</gene>
<accession>A0AAN5CLZ8</accession>
<sequence>ISLHVQSCILFGQRILFCFSSLFNIIALICLLKETPENQKQFRNYLLYIQVLTAANDINLDVAVEPFPMFPSIGGYCKGIVCNWNVSIQYSFATTVLLLGNIGGSIVI</sequence>
<proteinExistence type="predicted"/>
<dbReference type="EMBL" id="BTRK01000004">
    <property type="protein sequence ID" value="GMR46822.1"/>
    <property type="molecule type" value="Genomic_DNA"/>
</dbReference>
<keyword evidence="1" id="KW-0812">Transmembrane</keyword>
<dbReference type="AlphaFoldDB" id="A0AAN5CLZ8"/>
<keyword evidence="3" id="KW-1185">Reference proteome</keyword>
<evidence type="ECO:0000313" key="2">
    <source>
        <dbReference type="EMBL" id="GMR46822.1"/>
    </source>
</evidence>
<dbReference type="PANTHER" id="PTHR22941:SF26">
    <property type="entry name" value="SERPENTINE RECEPTOR, CLASS H"/>
    <property type="match status" value="1"/>
</dbReference>
<feature type="non-terminal residue" evidence="2">
    <location>
        <position position="1"/>
    </location>
</feature>
<dbReference type="Pfam" id="PF10318">
    <property type="entry name" value="7TM_GPCR_Srh"/>
    <property type="match status" value="1"/>
</dbReference>
<comment type="caution">
    <text evidence="2">The sequence shown here is derived from an EMBL/GenBank/DDBJ whole genome shotgun (WGS) entry which is preliminary data.</text>
</comment>
<feature type="transmembrane region" description="Helical" evidence="1">
    <location>
        <begin position="12"/>
        <end position="32"/>
    </location>
</feature>
<dbReference type="PANTHER" id="PTHR22941">
    <property type="entry name" value="SERPENTINE RECEPTOR"/>
    <property type="match status" value="1"/>
</dbReference>
<keyword evidence="1" id="KW-0472">Membrane</keyword>
<evidence type="ECO:0000313" key="3">
    <source>
        <dbReference type="Proteomes" id="UP001328107"/>
    </source>
</evidence>
<protein>
    <recommendedName>
        <fullName evidence="4">G protein-coupled receptor</fullName>
    </recommendedName>
</protein>